<evidence type="ECO:0000256" key="4">
    <source>
        <dbReference type="ARBA" id="ARBA00022980"/>
    </source>
</evidence>
<dbReference type="GeneID" id="113715132"/>
<evidence type="ECO:0000313" key="9">
    <source>
        <dbReference type="RefSeq" id="XP_027095129.1"/>
    </source>
</evidence>
<dbReference type="AlphaFoldDB" id="A0A6P6UWL9"/>
<gene>
    <name evidence="9" type="primary">LOC113715132</name>
</gene>
<organism evidence="8 9">
    <name type="scientific">Coffea arabica</name>
    <name type="common">Arabian coffee</name>
    <dbReference type="NCBI Taxonomy" id="13443"/>
    <lineage>
        <taxon>Eukaryota</taxon>
        <taxon>Viridiplantae</taxon>
        <taxon>Streptophyta</taxon>
        <taxon>Embryophyta</taxon>
        <taxon>Tracheophyta</taxon>
        <taxon>Spermatophyta</taxon>
        <taxon>Magnoliopsida</taxon>
        <taxon>eudicotyledons</taxon>
        <taxon>Gunneridae</taxon>
        <taxon>Pentapetalae</taxon>
        <taxon>asterids</taxon>
        <taxon>lamiids</taxon>
        <taxon>Gentianales</taxon>
        <taxon>Rubiaceae</taxon>
        <taxon>Ixoroideae</taxon>
        <taxon>Gardenieae complex</taxon>
        <taxon>Bertiereae - Coffeeae clade</taxon>
        <taxon>Coffeeae</taxon>
        <taxon>Coffea</taxon>
    </lineage>
</organism>
<keyword evidence="7" id="KW-0812">Transmembrane</keyword>
<comment type="subunit">
    <text evidence="3">P1 and P2 exist as dimers at the large ribosomal subunit.</text>
</comment>
<dbReference type="GO" id="GO:0003735">
    <property type="term" value="F:structural constituent of ribosome"/>
    <property type="evidence" value="ECO:0007669"/>
    <property type="project" value="InterPro"/>
</dbReference>
<keyword evidence="8" id="KW-1185">Reference proteome</keyword>
<sequence length="124" mass="13013">NPTFGRRSRSAINLSILLDFHCILKVVAAYLLALLGGNTCPSAKDIKAILASVGADADDEKIDLLLSQVDGKDITKLIAASREKLASVPAGGGAAAAPAAEDKKEEKVEEKEESDDNIGFSLFD</sequence>
<reference evidence="9" key="2">
    <citation type="submission" date="2025-08" db="UniProtKB">
        <authorList>
            <consortium name="RefSeq"/>
        </authorList>
    </citation>
    <scope>IDENTIFICATION</scope>
    <source>
        <tissue evidence="9">Leaves</tissue>
    </source>
</reference>
<dbReference type="InterPro" id="IPR038716">
    <property type="entry name" value="P1/P2_N_sf"/>
</dbReference>
<evidence type="ECO:0000256" key="7">
    <source>
        <dbReference type="SAM" id="Phobius"/>
    </source>
</evidence>
<dbReference type="Pfam" id="PF00428">
    <property type="entry name" value="Ribosomal_60s"/>
    <property type="match status" value="1"/>
</dbReference>
<feature type="transmembrane region" description="Helical" evidence="7">
    <location>
        <begin position="12"/>
        <end position="35"/>
    </location>
</feature>
<evidence type="ECO:0000256" key="1">
    <source>
        <dbReference type="ARBA" id="ARBA00003362"/>
    </source>
</evidence>
<dbReference type="GO" id="GO:0002182">
    <property type="term" value="P:cytoplasmic translational elongation"/>
    <property type="evidence" value="ECO:0007669"/>
    <property type="project" value="InterPro"/>
</dbReference>
<dbReference type="HAMAP" id="MF_01478">
    <property type="entry name" value="Ribosomal_L12_arch"/>
    <property type="match status" value="1"/>
</dbReference>
<keyword evidence="4" id="KW-0689">Ribosomal protein</keyword>
<name>A0A6P6UWL9_COFAR</name>
<dbReference type="Gene3D" id="1.10.10.1410">
    <property type="match status" value="1"/>
</dbReference>
<evidence type="ECO:0000256" key="6">
    <source>
        <dbReference type="SAM" id="MobiDB-lite"/>
    </source>
</evidence>
<comment type="function">
    <text evidence="1">Plays an important role in the elongation step of protein synthesis.</text>
</comment>
<dbReference type="CDD" id="cd05833">
    <property type="entry name" value="Ribosomal_P2"/>
    <property type="match status" value="1"/>
</dbReference>
<evidence type="ECO:0000313" key="8">
    <source>
        <dbReference type="Proteomes" id="UP001652660"/>
    </source>
</evidence>
<keyword evidence="5" id="KW-0687">Ribonucleoprotein</keyword>
<dbReference type="InterPro" id="IPR027534">
    <property type="entry name" value="Ribosomal_P1/P2"/>
</dbReference>
<dbReference type="PANTHER" id="PTHR21141:SF5">
    <property type="entry name" value="LARGE RIBOSOMAL SUBUNIT PROTEIN P2"/>
    <property type="match status" value="1"/>
</dbReference>
<feature type="compositionally biased region" description="Basic and acidic residues" evidence="6">
    <location>
        <begin position="100"/>
        <end position="110"/>
    </location>
</feature>
<dbReference type="GO" id="GO:0022625">
    <property type="term" value="C:cytosolic large ribosomal subunit"/>
    <property type="evidence" value="ECO:0007669"/>
    <property type="project" value="InterPro"/>
</dbReference>
<accession>A0A6P6UWL9</accession>
<dbReference type="OrthoDB" id="1227494at2759"/>
<evidence type="ECO:0000256" key="5">
    <source>
        <dbReference type="ARBA" id="ARBA00023274"/>
    </source>
</evidence>
<dbReference type="FunFam" id="1.10.10.1410:FF:000002">
    <property type="entry name" value="60S acidic ribosomal protein P2"/>
    <property type="match status" value="1"/>
</dbReference>
<dbReference type="PANTHER" id="PTHR21141">
    <property type="entry name" value="60S ACIDIC RIBOSOMAL PROTEIN FAMILY MEMBER"/>
    <property type="match status" value="1"/>
</dbReference>
<reference evidence="8" key="1">
    <citation type="journal article" date="2025" name="Foods">
        <title>Unveiling the Microbial Signatures of Arabica Coffee Cherries: Insights into Ripeness Specific Diversity, Functional Traits, and Implications for Quality and Safety.</title>
        <authorList>
            <consortium name="RefSeq"/>
            <person name="Tenea G.N."/>
            <person name="Cifuentes V."/>
            <person name="Reyes P."/>
            <person name="Cevallos-Vallejos M."/>
        </authorList>
    </citation>
    <scope>NUCLEOTIDE SEQUENCE [LARGE SCALE GENOMIC DNA]</scope>
</reference>
<feature type="non-terminal residue" evidence="9">
    <location>
        <position position="1"/>
    </location>
</feature>
<proteinExistence type="inferred from homology"/>
<comment type="similarity">
    <text evidence="2">Belongs to the eukaryotic ribosomal protein P1/P2 family.</text>
</comment>
<evidence type="ECO:0000256" key="2">
    <source>
        <dbReference type="ARBA" id="ARBA00005436"/>
    </source>
</evidence>
<keyword evidence="7" id="KW-0472">Membrane</keyword>
<dbReference type="Proteomes" id="UP001652660">
    <property type="component" value="Chromosome 10c"/>
</dbReference>
<evidence type="ECO:0000256" key="3">
    <source>
        <dbReference type="ARBA" id="ARBA00011266"/>
    </source>
</evidence>
<protein>
    <submittedName>
        <fullName evidence="9">Large ribosomal subunit protein P2-like</fullName>
    </submittedName>
</protein>
<feature type="region of interest" description="Disordered" evidence="6">
    <location>
        <begin position="86"/>
        <end position="124"/>
    </location>
</feature>
<keyword evidence="7" id="KW-1133">Transmembrane helix</keyword>
<dbReference type="InterPro" id="IPR044076">
    <property type="entry name" value="Ribosomal_P2"/>
</dbReference>
<dbReference type="RefSeq" id="XP_027095129.1">
    <property type="nucleotide sequence ID" value="XM_027239328.2"/>
</dbReference>